<evidence type="ECO:0000313" key="2">
    <source>
        <dbReference type="Proteomes" id="UP001281147"/>
    </source>
</evidence>
<reference evidence="1" key="1">
    <citation type="submission" date="2023-07" db="EMBL/GenBank/DDBJ databases">
        <title>Black Yeasts Isolated from many extreme environments.</title>
        <authorList>
            <person name="Coleine C."/>
            <person name="Stajich J.E."/>
            <person name="Selbmann L."/>
        </authorList>
    </citation>
    <scope>NUCLEOTIDE SEQUENCE</scope>
    <source>
        <strain evidence="1">CCFEE 5714</strain>
    </source>
</reference>
<organism evidence="1 2">
    <name type="scientific">Vermiconidia calcicola</name>
    <dbReference type="NCBI Taxonomy" id="1690605"/>
    <lineage>
        <taxon>Eukaryota</taxon>
        <taxon>Fungi</taxon>
        <taxon>Dikarya</taxon>
        <taxon>Ascomycota</taxon>
        <taxon>Pezizomycotina</taxon>
        <taxon>Dothideomycetes</taxon>
        <taxon>Dothideomycetidae</taxon>
        <taxon>Mycosphaerellales</taxon>
        <taxon>Extremaceae</taxon>
        <taxon>Vermiconidia</taxon>
    </lineage>
</organism>
<keyword evidence="2" id="KW-1185">Reference proteome</keyword>
<dbReference type="Proteomes" id="UP001281147">
    <property type="component" value="Unassembled WGS sequence"/>
</dbReference>
<gene>
    <name evidence="1" type="ORF">LTR37_000185</name>
</gene>
<accession>A0ACC3P198</accession>
<name>A0ACC3P198_9PEZI</name>
<proteinExistence type="predicted"/>
<comment type="caution">
    <text evidence="1">The sequence shown here is derived from an EMBL/GenBank/DDBJ whole genome shotgun (WGS) entry which is preliminary data.</text>
</comment>
<protein>
    <submittedName>
        <fullName evidence="1">Uncharacterized protein</fullName>
    </submittedName>
</protein>
<sequence>MTALFPAFKIEAPHPGATEGYFCTKCGSRLMHQPLDMNGKPASTVSVKSGCLEGISKEMMRSAVHIWTRSAIIDIPDEAEAYEEEPPGGSFKGA</sequence>
<dbReference type="EMBL" id="JAUTXU010000001">
    <property type="protein sequence ID" value="KAK3726037.1"/>
    <property type="molecule type" value="Genomic_DNA"/>
</dbReference>
<evidence type="ECO:0000313" key="1">
    <source>
        <dbReference type="EMBL" id="KAK3726037.1"/>
    </source>
</evidence>